<dbReference type="Proteomes" id="UP001152300">
    <property type="component" value="Unassembled WGS sequence"/>
</dbReference>
<dbReference type="PANTHER" id="PTHR24198:SF165">
    <property type="entry name" value="ANKYRIN REPEAT-CONTAINING PROTEIN-RELATED"/>
    <property type="match status" value="1"/>
</dbReference>
<reference evidence="4" key="1">
    <citation type="submission" date="2022-11" db="EMBL/GenBank/DDBJ databases">
        <title>Genome Resource of Sclerotinia nivalis Strain SnTB1, a Plant Pathogen Isolated from American Ginseng.</title>
        <authorList>
            <person name="Fan S."/>
        </authorList>
    </citation>
    <scope>NUCLEOTIDE SEQUENCE</scope>
    <source>
        <strain evidence="4">SnTB1</strain>
    </source>
</reference>
<dbReference type="Gene3D" id="1.25.40.20">
    <property type="entry name" value="Ankyrin repeat-containing domain"/>
    <property type="match status" value="1"/>
</dbReference>
<feature type="repeat" description="ANK" evidence="3">
    <location>
        <begin position="65"/>
        <end position="97"/>
    </location>
</feature>
<dbReference type="EMBL" id="JAPEIS010000005">
    <property type="protein sequence ID" value="KAJ8065863.1"/>
    <property type="molecule type" value="Genomic_DNA"/>
</dbReference>
<sequence length="270" mass="30847">MLLLERWESLQKEDVRPETTGLPHLEYVCFRECMYRQACYSGCKSLVKLMLESGVDVTTRDYDDDLIFPIELAAVHGHDNVVQLLLKNNAERNTLRSRLGTISHYSTVPMSPLQVATFHGHEDVVQTLLDSGIRLDSLDVYFAFVQASRVGQTRTMKLFLKNGLDINMYPRGCSPDPFQTWGLSLGERSFIVAFMHHMTTSIELLVAEGVPIYIPDFSNIESYHVESVHDQATLIAYDPRVEKQPALRPWICAGTFSRNMEQKKRLYLCP</sequence>
<evidence type="ECO:0000313" key="4">
    <source>
        <dbReference type="EMBL" id="KAJ8065863.1"/>
    </source>
</evidence>
<evidence type="ECO:0000256" key="3">
    <source>
        <dbReference type="PROSITE-ProRule" id="PRU00023"/>
    </source>
</evidence>
<dbReference type="SUPFAM" id="SSF48403">
    <property type="entry name" value="Ankyrin repeat"/>
    <property type="match status" value="1"/>
</dbReference>
<feature type="repeat" description="ANK" evidence="3">
    <location>
        <begin position="108"/>
        <end position="140"/>
    </location>
</feature>
<evidence type="ECO:0000256" key="2">
    <source>
        <dbReference type="ARBA" id="ARBA00023043"/>
    </source>
</evidence>
<organism evidence="4 5">
    <name type="scientific">Sclerotinia nivalis</name>
    <dbReference type="NCBI Taxonomy" id="352851"/>
    <lineage>
        <taxon>Eukaryota</taxon>
        <taxon>Fungi</taxon>
        <taxon>Dikarya</taxon>
        <taxon>Ascomycota</taxon>
        <taxon>Pezizomycotina</taxon>
        <taxon>Leotiomycetes</taxon>
        <taxon>Helotiales</taxon>
        <taxon>Sclerotiniaceae</taxon>
        <taxon>Sclerotinia</taxon>
    </lineage>
</organism>
<dbReference type="PANTHER" id="PTHR24198">
    <property type="entry name" value="ANKYRIN REPEAT AND PROTEIN KINASE DOMAIN-CONTAINING PROTEIN"/>
    <property type="match status" value="1"/>
</dbReference>
<dbReference type="AlphaFoldDB" id="A0A9X0ARL8"/>
<dbReference type="OrthoDB" id="5428966at2759"/>
<proteinExistence type="predicted"/>
<keyword evidence="1" id="KW-0677">Repeat</keyword>
<evidence type="ECO:0000256" key="1">
    <source>
        <dbReference type="ARBA" id="ARBA00022737"/>
    </source>
</evidence>
<dbReference type="Pfam" id="PF00023">
    <property type="entry name" value="Ank"/>
    <property type="match status" value="1"/>
</dbReference>
<dbReference type="InterPro" id="IPR002110">
    <property type="entry name" value="Ankyrin_rpt"/>
</dbReference>
<dbReference type="InterPro" id="IPR036770">
    <property type="entry name" value="Ankyrin_rpt-contain_sf"/>
</dbReference>
<comment type="caution">
    <text evidence="4">The sequence shown here is derived from an EMBL/GenBank/DDBJ whole genome shotgun (WGS) entry which is preliminary data.</text>
</comment>
<evidence type="ECO:0008006" key="6">
    <source>
        <dbReference type="Google" id="ProtNLM"/>
    </source>
</evidence>
<name>A0A9X0ARL8_9HELO</name>
<keyword evidence="2 3" id="KW-0040">ANK repeat</keyword>
<gene>
    <name evidence="4" type="ORF">OCU04_004965</name>
</gene>
<accession>A0A9X0ARL8</accession>
<dbReference type="SMART" id="SM00248">
    <property type="entry name" value="ANK"/>
    <property type="match status" value="4"/>
</dbReference>
<keyword evidence="5" id="KW-1185">Reference proteome</keyword>
<evidence type="ECO:0000313" key="5">
    <source>
        <dbReference type="Proteomes" id="UP001152300"/>
    </source>
</evidence>
<dbReference type="PROSITE" id="PS50297">
    <property type="entry name" value="ANK_REP_REGION"/>
    <property type="match status" value="1"/>
</dbReference>
<protein>
    <recommendedName>
        <fullName evidence="6">Ankyrin repeat protein</fullName>
    </recommendedName>
</protein>
<dbReference type="PROSITE" id="PS50088">
    <property type="entry name" value="ANK_REPEAT"/>
    <property type="match status" value="2"/>
</dbReference>